<dbReference type="Pfam" id="PF06203">
    <property type="entry name" value="CCT"/>
    <property type="match status" value="1"/>
</dbReference>
<dbReference type="PANTHER" id="PTHR31319:SF77">
    <property type="entry name" value="ZINC FINGER PROTEIN CONSTANS-LIKE 4"/>
    <property type="match status" value="1"/>
</dbReference>
<organism evidence="6 7">
    <name type="scientific">Dendrobium chrysotoxum</name>
    <name type="common">Orchid</name>
    <dbReference type="NCBI Taxonomy" id="161865"/>
    <lineage>
        <taxon>Eukaryota</taxon>
        <taxon>Viridiplantae</taxon>
        <taxon>Streptophyta</taxon>
        <taxon>Embryophyta</taxon>
        <taxon>Tracheophyta</taxon>
        <taxon>Spermatophyta</taxon>
        <taxon>Magnoliopsida</taxon>
        <taxon>Liliopsida</taxon>
        <taxon>Asparagales</taxon>
        <taxon>Orchidaceae</taxon>
        <taxon>Epidendroideae</taxon>
        <taxon>Malaxideae</taxon>
        <taxon>Dendrobiinae</taxon>
        <taxon>Dendrobium</taxon>
    </lineage>
</organism>
<dbReference type="InterPro" id="IPR010402">
    <property type="entry name" value="CCT_domain"/>
</dbReference>
<dbReference type="EMBL" id="JAGFBR010000018">
    <property type="protein sequence ID" value="KAH0450335.1"/>
    <property type="molecule type" value="Genomic_DNA"/>
</dbReference>
<dbReference type="InterPro" id="IPR045281">
    <property type="entry name" value="CONSTANS-like"/>
</dbReference>
<protein>
    <recommendedName>
        <fullName evidence="5">CCT domain-containing protein</fullName>
    </recommendedName>
</protein>
<evidence type="ECO:0000256" key="1">
    <source>
        <dbReference type="ARBA" id="ARBA00004123"/>
    </source>
</evidence>
<proteinExistence type="predicted"/>
<dbReference type="GO" id="GO:0009909">
    <property type="term" value="P:regulation of flower development"/>
    <property type="evidence" value="ECO:0007669"/>
    <property type="project" value="InterPro"/>
</dbReference>
<reference evidence="6 7" key="1">
    <citation type="journal article" date="2021" name="Hortic Res">
        <title>Chromosome-scale assembly of the Dendrobium chrysotoxum genome enhances the understanding of orchid evolution.</title>
        <authorList>
            <person name="Zhang Y."/>
            <person name="Zhang G.Q."/>
            <person name="Zhang D."/>
            <person name="Liu X.D."/>
            <person name="Xu X.Y."/>
            <person name="Sun W.H."/>
            <person name="Yu X."/>
            <person name="Zhu X."/>
            <person name="Wang Z.W."/>
            <person name="Zhao X."/>
            <person name="Zhong W.Y."/>
            <person name="Chen H."/>
            <person name="Yin W.L."/>
            <person name="Huang T."/>
            <person name="Niu S.C."/>
            <person name="Liu Z.J."/>
        </authorList>
    </citation>
    <scope>NUCLEOTIDE SEQUENCE [LARGE SCALE GENOMIC DNA]</scope>
    <source>
        <strain evidence="6">Lindl</strain>
    </source>
</reference>
<dbReference type="PANTHER" id="PTHR31319">
    <property type="entry name" value="ZINC FINGER PROTEIN CONSTANS-LIKE 4"/>
    <property type="match status" value="1"/>
</dbReference>
<feature type="region of interest" description="Disordered" evidence="4">
    <location>
        <begin position="158"/>
        <end position="183"/>
    </location>
</feature>
<feature type="region of interest" description="Disordered" evidence="4">
    <location>
        <begin position="57"/>
        <end position="84"/>
    </location>
</feature>
<feature type="domain" description="CCT" evidence="5">
    <location>
        <begin position="193"/>
        <end position="235"/>
    </location>
</feature>
<dbReference type="GO" id="GO:0005634">
    <property type="term" value="C:nucleus"/>
    <property type="evidence" value="ECO:0007669"/>
    <property type="project" value="UniProtKB-SubCell"/>
</dbReference>
<sequence>MLLIKKKYKPFSLTQKPNPVDPLPIYVAREPSTCSRHKLTQIAPSLPLPSPKSTSFAGDELGSMASTSGSKIPESSGQPPTAAPSAAARECESCRSAPGIPFCRVEWSFLCTGCAAVVHGHNCIISVTPNPNANFPQFPYYPYPYPYPYPFANPSSEPNAVVHPSSDEDELSPADGQGRGWRQIPGRATSYRRMESVMRYREKRKSRKFEKTVRYENRRAYAELRPRLDGKFASRKDGDRKEATCPRDAVNEVVENPVKNRTSMGYVEIDQVTVRAEAGGELEGLVAGGVELEQPDFIEDVRLPVAVDIDGAEAAFFHLAHEIQGKAIHLSCSSMPICSIIACPSLRLSRGAFLFLWDYFKFLLEI</sequence>
<comment type="caution">
    <text evidence="6">The sequence shown here is derived from an EMBL/GenBank/DDBJ whole genome shotgun (WGS) entry which is preliminary data.</text>
</comment>
<evidence type="ECO:0000259" key="5">
    <source>
        <dbReference type="PROSITE" id="PS51017"/>
    </source>
</evidence>
<dbReference type="PROSITE" id="PS51017">
    <property type="entry name" value="CCT"/>
    <property type="match status" value="1"/>
</dbReference>
<accession>A0AAV7G3K7</accession>
<dbReference type="AlphaFoldDB" id="A0AAV7G3K7"/>
<keyword evidence="2 3" id="KW-0539">Nucleus</keyword>
<evidence type="ECO:0000313" key="7">
    <source>
        <dbReference type="Proteomes" id="UP000775213"/>
    </source>
</evidence>
<comment type="subcellular location">
    <subcellularLocation>
        <location evidence="1 3">Nucleus</location>
    </subcellularLocation>
</comment>
<name>A0AAV7G3K7_DENCH</name>
<evidence type="ECO:0000313" key="6">
    <source>
        <dbReference type="EMBL" id="KAH0450335.1"/>
    </source>
</evidence>
<gene>
    <name evidence="6" type="ORF">IEQ34_021027</name>
</gene>
<evidence type="ECO:0000256" key="4">
    <source>
        <dbReference type="SAM" id="MobiDB-lite"/>
    </source>
</evidence>
<keyword evidence="7" id="KW-1185">Reference proteome</keyword>
<feature type="compositionally biased region" description="Polar residues" evidence="4">
    <location>
        <begin position="64"/>
        <end position="79"/>
    </location>
</feature>
<dbReference type="Proteomes" id="UP000775213">
    <property type="component" value="Unassembled WGS sequence"/>
</dbReference>
<dbReference type="GO" id="GO:0003700">
    <property type="term" value="F:DNA-binding transcription factor activity"/>
    <property type="evidence" value="ECO:0007669"/>
    <property type="project" value="TreeGrafter"/>
</dbReference>
<evidence type="ECO:0000256" key="3">
    <source>
        <dbReference type="PROSITE-ProRule" id="PRU00357"/>
    </source>
</evidence>
<evidence type="ECO:0000256" key="2">
    <source>
        <dbReference type="ARBA" id="ARBA00023242"/>
    </source>
</evidence>